<keyword evidence="2" id="KW-1185">Reference proteome</keyword>
<organism evidence="1 2">
    <name type="scientific">Petrolisthes cinctipes</name>
    <name type="common">Flat porcelain crab</name>
    <dbReference type="NCBI Taxonomy" id="88211"/>
    <lineage>
        <taxon>Eukaryota</taxon>
        <taxon>Metazoa</taxon>
        <taxon>Ecdysozoa</taxon>
        <taxon>Arthropoda</taxon>
        <taxon>Crustacea</taxon>
        <taxon>Multicrustacea</taxon>
        <taxon>Malacostraca</taxon>
        <taxon>Eumalacostraca</taxon>
        <taxon>Eucarida</taxon>
        <taxon>Decapoda</taxon>
        <taxon>Pleocyemata</taxon>
        <taxon>Anomura</taxon>
        <taxon>Galatheoidea</taxon>
        <taxon>Porcellanidae</taxon>
        <taxon>Petrolisthes</taxon>
    </lineage>
</organism>
<dbReference type="Proteomes" id="UP001286313">
    <property type="component" value="Unassembled WGS sequence"/>
</dbReference>
<evidence type="ECO:0000313" key="1">
    <source>
        <dbReference type="EMBL" id="KAK3883340.1"/>
    </source>
</evidence>
<dbReference type="EMBL" id="JAWQEG010000998">
    <property type="protein sequence ID" value="KAK3883340.1"/>
    <property type="molecule type" value="Genomic_DNA"/>
</dbReference>
<name>A0AAE1G170_PETCI</name>
<proteinExistence type="predicted"/>
<sequence>MVRLWLHLKNRRKRRKTRSVWIRPYLTRRASHGHHENLMRELAEEDSIVYRNFTHLDADLFNQIVERVRPHIEKSRTFWREPSEPALRVAITLRFLATGNSYKSLGYAFRVAPNTISLLVPETCRAIVAAYGDEVMQRPDTPEG</sequence>
<evidence type="ECO:0000313" key="2">
    <source>
        <dbReference type="Proteomes" id="UP001286313"/>
    </source>
</evidence>
<gene>
    <name evidence="1" type="ORF">Pcinc_012376</name>
</gene>
<protein>
    <recommendedName>
        <fullName evidence="3">Transposase Helix-turn-helix domain-containing protein</fullName>
    </recommendedName>
</protein>
<comment type="caution">
    <text evidence="1">The sequence shown here is derived from an EMBL/GenBank/DDBJ whole genome shotgun (WGS) entry which is preliminary data.</text>
</comment>
<accession>A0AAE1G170</accession>
<dbReference type="AlphaFoldDB" id="A0AAE1G170"/>
<reference evidence="1" key="1">
    <citation type="submission" date="2023-10" db="EMBL/GenBank/DDBJ databases">
        <title>Genome assemblies of two species of porcelain crab, Petrolisthes cinctipes and Petrolisthes manimaculis (Anomura: Porcellanidae).</title>
        <authorList>
            <person name="Angst P."/>
        </authorList>
    </citation>
    <scope>NUCLEOTIDE SEQUENCE</scope>
    <source>
        <strain evidence="1">PB745_01</strain>
        <tissue evidence="1">Gill</tissue>
    </source>
</reference>
<evidence type="ECO:0008006" key="3">
    <source>
        <dbReference type="Google" id="ProtNLM"/>
    </source>
</evidence>